<dbReference type="InterPro" id="IPR000653">
    <property type="entry name" value="DegT/StrS_aminotransferase"/>
</dbReference>
<name>L9VYK4_9EURY</name>
<keyword evidence="3" id="KW-1185">Reference proteome</keyword>
<gene>
    <name evidence="2" type="ORF">C495_16153</name>
</gene>
<dbReference type="PANTHER" id="PTHR30244">
    <property type="entry name" value="TRANSAMINASE"/>
    <property type="match status" value="1"/>
</dbReference>
<dbReference type="RefSeq" id="WP_008164739.1">
    <property type="nucleotide sequence ID" value="NZ_AOHX01000047.1"/>
</dbReference>
<dbReference type="Gene3D" id="3.40.640.10">
    <property type="entry name" value="Type I PLP-dependent aspartate aminotransferase-like (Major domain)"/>
    <property type="match status" value="1"/>
</dbReference>
<organism evidence="2 3">
    <name type="scientific">Natronorubrum sulfidifaciens JCM 14089</name>
    <dbReference type="NCBI Taxonomy" id="1230460"/>
    <lineage>
        <taxon>Archaea</taxon>
        <taxon>Methanobacteriati</taxon>
        <taxon>Methanobacteriota</taxon>
        <taxon>Stenosarchaea group</taxon>
        <taxon>Halobacteria</taxon>
        <taxon>Halobacteriales</taxon>
        <taxon>Natrialbaceae</taxon>
        <taxon>Natronorubrum</taxon>
    </lineage>
</organism>
<dbReference type="InterPro" id="IPR015424">
    <property type="entry name" value="PyrdxlP-dep_Trfase"/>
</dbReference>
<dbReference type="Pfam" id="PF01041">
    <property type="entry name" value="DegT_DnrJ_EryC1"/>
    <property type="match status" value="1"/>
</dbReference>
<evidence type="ECO:0000313" key="2">
    <source>
        <dbReference type="EMBL" id="ELY42097.1"/>
    </source>
</evidence>
<dbReference type="InterPro" id="IPR015422">
    <property type="entry name" value="PyrdxlP-dep_Trfase_small"/>
</dbReference>
<evidence type="ECO:0000313" key="3">
    <source>
        <dbReference type="Proteomes" id="UP000011661"/>
    </source>
</evidence>
<comment type="caution">
    <text evidence="2">The sequence shown here is derived from an EMBL/GenBank/DDBJ whole genome shotgun (WGS) entry which is preliminary data.</text>
</comment>
<evidence type="ECO:0000256" key="1">
    <source>
        <dbReference type="RuleBase" id="RU004508"/>
    </source>
</evidence>
<accession>L9VYK4</accession>
<proteinExistence type="inferred from homology"/>
<dbReference type="AlphaFoldDB" id="L9VYK4"/>
<dbReference type="eggNOG" id="arCOG00118">
    <property type="taxonomic scope" value="Archaea"/>
</dbReference>
<comment type="similarity">
    <text evidence="1">Belongs to the DegT/DnrJ/EryC1 family.</text>
</comment>
<dbReference type="Proteomes" id="UP000011661">
    <property type="component" value="Unassembled WGS sequence"/>
</dbReference>
<dbReference type="GO" id="GO:0030170">
    <property type="term" value="F:pyridoxal phosphate binding"/>
    <property type="evidence" value="ECO:0007669"/>
    <property type="project" value="TreeGrafter"/>
</dbReference>
<reference evidence="2 3" key="1">
    <citation type="journal article" date="2014" name="PLoS Genet.">
        <title>Phylogenetically driven sequencing of extremely halophilic archaea reveals strategies for static and dynamic osmo-response.</title>
        <authorList>
            <person name="Becker E.A."/>
            <person name="Seitzer P.M."/>
            <person name="Tritt A."/>
            <person name="Larsen D."/>
            <person name="Krusor M."/>
            <person name="Yao A.I."/>
            <person name="Wu D."/>
            <person name="Madern D."/>
            <person name="Eisen J.A."/>
            <person name="Darling A.E."/>
            <person name="Facciotti M.T."/>
        </authorList>
    </citation>
    <scope>NUCLEOTIDE SEQUENCE [LARGE SCALE GENOMIC DNA]</scope>
    <source>
        <strain evidence="2 3">JCM 14089</strain>
    </source>
</reference>
<dbReference type="GO" id="GO:0008483">
    <property type="term" value="F:transaminase activity"/>
    <property type="evidence" value="ECO:0007669"/>
    <property type="project" value="TreeGrafter"/>
</dbReference>
<dbReference type="PATRIC" id="fig|1230460.4.peg.3290"/>
<dbReference type="GO" id="GO:0000271">
    <property type="term" value="P:polysaccharide biosynthetic process"/>
    <property type="evidence" value="ECO:0007669"/>
    <property type="project" value="TreeGrafter"/>
</dbReference>
<dbReference type="SUPFAM" id="SSF53383">
    <property type="entry name" value="PLP-dependent transferases"/>
    <property type="match status" value="1"/>
</dbReference>
<keyword evidence="1" id="KW-0663">Pyridoxal phosphate</keyword>
<dbReference type="EMBL" id="AOHX01000047">
    <property type="protein sequence ID" value="ELY42097.1"/>
    <property type="molecule type" value="Genomic_DNA"/>
</dbReference>
<sequence length="354" mass="40014">MVDPFPERSSPAYTVSGSAALERVIQRESLRGSRLLVPAFICERFLQPIVDQYEIEPVFVDVDTETYHLEFDHARPHLRDVDAALFVHAFGLPAPIERWVDHCREHDVVVIEDCARALSARCDGQLVGGCGDYAIFSLSKVAPVFTGGALLTHSERPRVELAPATISVDLFVKFLYTALPWELPYKNRLSALYERLIGNRRYVTQDPEFGYQNADETPSVRELDPINRWLFECYLRRAFPHALGRHRSIADSLRTVLERYGLDVQPDAPGRANYVLPATVPGDRDALVDYLRARGTPVQVIWNEPWGLSADQSHADRYPGTQFLAENIITIPIAALTRSETARLIQNLHAYYQG</sequence>
<protein>
    <submittedName>
        <fullName evidence="2">Glutamine--scyllo-inositol transaminase</fullName>
    </submittedName>
</protein>
<dbReference type="InterPro" id="IPR015421">
    <property type="entry name" value="PyrdxlP-dep_Trfase_major"/>
</dbReference>
<dbReference type="Gene3D" id="3.90.1150.10">
    <property type="entry name" value="Aspartate Aminotransferase, domain 1"/>
    <property type="match status" value="1"/>
</dbReference>
<dbReference type="PANTHER" id="PTHR30244:SF34">
    <property type="entry name" value="DTDP-4-AMINO-4,6-DIDEOXYGALACTOSE TRANSAMINASE"/>
    <property type="match status" value="1"/>
</dbReference>
<dbReference type="STRING" id="1230460.C495_16153"/>